<dbReference type="Pfam" id="PF13812">
    <property type="entry name" value="PPR_3"/>
    <property type="match status" value="1"/>
</dbReference>
<feature type="compositionally biased region" description="Polar residues" evidence="3">
    <location>
        <begin position="10"/>
        <end position="32"/>
    </location>
</feature>
<evidence type="ECO:0000313" key="4">
    <source>
        <dbReference type="EMBL" id="KAK7843519.1"/>
    </source>
</evidence>
<protein>
    <submittedName>
        <fullName evidence="4">Pentatricopeptide repeat-containing protein</fullName>
    </submittedName>
</protein>
<dbReference type="Pfam" id="PF13041">
    <property type="entry name" value="PPR_2"/>
    <property type="match status" value="2"/>
</dbReference>
<reference evidence="4 5" key="1">
    <citation type="journal article" date="2018" name="Sci. Data">
        <title>The draft genome sequence of cork oak.</title>
        <authorList>
            <person name="Ramos A.M."/>
            <person name="Usie A."/>
            <person name="Barbosa P."/>
            <person name="Barros P.M."/>
            <person name="Capote T."/>
            <person name="Chaves I."/>
            <person name="Simoes F."/>
            <person name="Abreu I."/>
            <person name="Carrasquinho I."/>
            <person name="Faro C."/>
            <person name="Guimaraes J.B."/>
            <person name="Mendonca D."/>
            <person name="Nobrega F."/>
            <person name="Rodrigues L."/>
            <person name="Saibo N.J.M."/>
            <person name="Varela M.C."/>
            <person name="Egas C."/>
            <person name="Matos J."/>
            <person name="Miguel C.M."/>
            <person name="Oliveira M.M."/>
            <person name="Ricardo C.P."/>
            <person name="Goncalves S."/>
        </authorList>
    </citation>
    <scope>NUCLEOTIDE SEQUENCE [LARGE SCALE GENOMIC DNA]</scope>
    <source>
        <strain evidence="5">cv. HL8</strain>
    </source>
</reference>
<dbReference type="Pfam" id="PF12854">
    <property type="entry name" value="PPR_1"/>
    <property type="match status" value="1"/>
</dbReference>
<keyword evidence="1" id="KW-0677">Repeat</keyword>
<dbReference type="Proteomes" id="UP000237347">
    <property type="component" value="Unassembled WGS sequence"/>
</dbReference>
<gene>
    <name evidence="4" type="ORF">CFP56_012423</name>
</gene>
<feature type="region of interest" description="Disordered" evidence="3">
    <location>
        <begin position="1"/>
        <end position="54"/>
    </location>
</feature>
<name>A0AAW0KWA7_QUESU</name>
<dbReference type="InterPro" id="IPR002885">
    <property type="entry name" value="PPR_rpt"/>
</dbReference>
<feature type="repeat" description="PPR" evidence="2">
    <location>
        <begin position="315"/>
        <end position="349"/>
    </location>
</feature>
<evidence type="ECO:0000256" key="1">
    <source>
        <dbReference type="ARBA" id="ARBA00022737"/>
    </source>
</evidence>
<evidence type="ECO:0000313" key="5">
    <source>
        <dbReference type="Proteomes" id="UP000237347"/>
    </source>
</evidence>
<comment type="caution">
    <text evidence="4">The sequence shown here is derived from an EMBL/GenBank/DDBJ whole genome shotgun (WGS) entry which is preliminary data.</text>
</comment>
<feature type="repeat" description="PPR" evidence="2">
    <location>
        <begin position="490"/>
        <end position="524"/>
    </location>
</feature>
<dbReference type="AlphaFoldDB" id="A0AAW0KWA7"/>
<feature type="repeat" description="PPR" evidence="2">
    <location>
        <begin position="245"/>
        <end position="279"/>
    </location>
</feature>
<feature type="compositionally biased region" description="Low complexity" evidence="3">
    <location>
        <begin position="42"/>
        <end position="54"/>
    </location>
</feature>
<dbReference type="EMBL" id="PKMF04000202">
    <property type="protein sequence ID" value="KAK7843519.1"/>
    <property type="molecule type" value="Genomic_DNA"/>
</dbReference>
<dbReference type="PANTHER" id="PTHR45613">
    <property type="entry name" value="PENTATRICOPEPTIDE REPEAT-CONTAINING PROTEIN"/>
    <property type="match status" value="1"/>
</dbReference>
<keyword evidence="5" id="KW-1185">Reference proteome</keyword>
<accession>A0AAW0KWA7</accession>
<feature type="repeat" description="PPR" evidence="2">
    <location>
        <begin position="455"/>
        <end position="489"/>
    </location>
</feature>
<dbReference type="PANTHER" id="PTHR45613:SF9">
    <property type="entry name" value="MITOCHONDRIAL GROUP I INTRON SPLICING FACTOR CCM1"/>
    <property type="match status" value="1"/>
</dbReference>
<dbReference type="PROSITE" id="PS51375">
    <property type="entry name" value="PPR"/>
    <property type="match status" value="8"/>
</dbReference>
<organism evidence="4 5">
    <name type="scientific">Quercus suber</name>
    <name type="common">Cork oak</name>
    <dbReference type="NCBI Taxonomy" id="58331"/>
    <lineage>
        <taxon>Eukaryota</taxon>
        <taxon>Viridiplantae</taxon>
        <taxon>Streptophyta</taxon>
        <taxon>Embryophyta</taxon>
        <taxon>Tracheophyta</taxon>
        <taxon>Spermatophyta</taxon>
        <taxon>Magnoliopsida</taxon>
        <taxon>eudicotyledons</taxon>
        <taxon>Gunneridae</taxon>
        <taxon>Pentapetalae</taxon>
        <taxon>rosids</taxon>
        <taxon>fabids</taxon>
        <taxon>Fagales</taxon>
        <taxon>Fagaceae</taxon>
        <taxon>Quercus</taxon>
    </lineage>
</organism>
<feature type="repeat" description="PPR" evidence="2">
    <location>
        <begin position="350"/>
        <end position="384"/>
    </location>
</feature>
<evidence type="ECO:0000256" key="2">
    <source>
        <dbReference type="PROSITE-ProRule" id="PRU00708"/>
    </source>
</evidence>
<sequence length="551" mass="61510">MSAKVRRVRNTLQVHFHSQTLNPLNLTHSPKTLNPKPSHFTSSSPSSSSSSSSSSSYNSQNFDFLEQFLPHSNASNHSFSSSSSFSSSPIVVNSNERRRIAVGLSKAIKSQMGFLLKAFSKRFCPVSLVKAMKLFGTRETGFAFFKLAFRDGSDEEAVRKCCVAAHILAAENLRFLAQDVVSCVVARIGSGRSEGVVEFMWRNHREYESGFSVLDTLMRGFVNVEMSSEAIGVVCRMRKVGLMPSLSAITVLFKLLLRVGDYGSVWKLFRDMVRRGPCPCIYTFNVMVLGFCRKGLVRIGESLLHVMWKFHCEPDVYTYNIVINAYCMRGRTSDALNWVHLMIVRGCKPSVVTFNTVLHALCKEGNMVQARKLFDGIHDMGVYPDVTMFNTLMDGYIKARDTAQANMLYDEMKNKGVSPDGITFNILVAGHYRFGREEDGDRLLRDVSISGLFPDSSLYDISVAGLCWAGRFDEAMEFLENMLEKGIPPSVVAFNSIIAAYSRAGLEAKAYEAYRILVRFGLTPSSSTCSSLLMVYPKRGACKKPENYCII</sequence>
<feature type="repeat" description="PPR" evidence="2">
    <location>
        <begin position="420"/>
        <end position="454"/>
    </location>
</feature>
<dbReference type="Pfam" id="PF01535">
    <property type="entry name" value="PPR"/>
    <property type="match status" value="2"/>
</dbReference>
<evidence type="ECO:0000256" key="3">
    <source>
        <dbReference type="SAM" id="MobiDB-lite"/>
    </source>
</evidence>
<dbReference type="NCBIfam" id="TIGR00756">
    <property type="entry name" value="PPR"/>
    <property type="match status" value="5"/>
</dbReference>
<proteinExistence type="predicted"/>
<dbReference type="Gene3D" id="1.25.40.10">
    <property type="entry name" value="Tetratricopeptide repeat domain"/>
    <property type="match status" value="4"/>
</dbReference>
<feature type="repeat" description="PPR" evidence="2">
    <location>
        <begin position="385"/>
        <end position="419"/>
    </location>
</feature>
<dbReference type="InterPro" id="IPR011990">
    <property type="entry name" value="TPR-like_helical_dom_sf"/>
</dbReference>
<feature type="repeat" description="PPR" evidence="2">
    <location>
        <begin position="280"/>
        <end position="314"/>
    </location>
</feature>